<gene>
    <name evidence="1" type="ORF">DSLASN_46200</name>
</gene>
<dbReference type="Proteomes" id="UP001320148">
    <property type="component" value="Chromosome"/>
</dbReference>
<dbReference type="EMBL" id="AP024488">
    <property type="protein sequence ID" value="BCS98988.1"/>
    <property type="molecule type" value="Genomic_DNA"/>
</dbReference>
<accession>A0ABM7PPG5</accession>
<dbReference type="RefSeq" id="WP_236890342.1">
    <property type="nucleotide sequence ID" value="NZ_AP024488.1"/>
</dbReference>
<evidence type="ECO:0000313" key="1">
    <source>
        <dbReference type="EMBL" id="BCS98988.1"/>
    </source>
</evidence>
<name>A0ABM7PPG5_9BACT</name>
<reference evidence="1 2" key="1">
    <citation type="submission" date="2021-02" db="EMBL/GenBank/DDBJ databases">
        <title>Complete genome of Desulfoluna sp. strain ASN36.</title>
        <authorList>
            <person name="Takahashi A."/>
            <person name="Kojima H."/>
            <person name="Fukui M."/>
        </authorList>
    </citation>
    <scope>NUCLEOTIDE SEQUENCE [LARGE SCALE GENOMIC DNA]</scope>
    <source>
        <strain evidence="1 2">ASN36</strain>
    </source>
</reference>
<evidence type="ECO:0000313" key="2">
    <source>
        <dbReference type="Proteomes" id="UP001320148"/>
    </source>
</evidence>
<organism evidence="1 2">
    <name type="scientific">Desulfoluna limicola</name>
    <dbReference type="NCBI Taxonomy" id="2810562"/>
    <lineage>
        <taxon>Bacteria</taxon>
        <taxon>Pseudomonadati</taxon>
        <taxon>Thermodesulfobacteriota</taxon>
        <taxon>Desulfobacteria</taxon>
        <taxon>Desulfobacterales</taxon>
        <taxon>Desulfolunaceae</taxon>
        <taxon>Desulfoluna</taxon>
    </lineage>
</organism>
<proteinExistence type="predicted"/>
<protein>
    <submittedName>
        <fullName evidence="1">Uncharacterized protein</fullName>
    </submittedName>
</protein>
<sequence length="141" mass="16096">MPTAIIVLFICTAIVLVVLRLIYNPDEDITEPEEEVEPFQVVLTPEELACEHPRREREAVPWEEIHEIVLITTTEGPFIPDMWLIFVGDGKGCSIPMEADGCHQLWEEIEKRFPGFDFQAITHAGTGDARKSVWRRAEVSH</sequence>
<keyword evidence="2" id="KW-1185">Reference proteome</keyword>